<evidence type="ECO:0000256" key="5">
    <source>
        <dbReference type="ARBA" id="ARBA00023163"/>
    </source>
</evidence>
<evidence type="ECO:0000256" key="3">
    <source>
        <dbReference type="ARBA" id="ARBA00023015"/>
    </source>
</evidence>
<accession>A0ABT7BER8</accession>
<dbReference type="InterPro" id="IPR001789">
    <property type="entry name" value="Sig_transdc_resp-reg_receiver"/>
</dbReference>
<feature type="modified residue" description="4-aspartylphosphate" evidence="6">
    <location>
        <position position="56"/>
    </location>
</feature>
<comment type="caution">
    <text evidence="10">The sequence shown here is derived from an EMBL/GenBank/DDBJ whole genome shotgun (WGS) entry which is preliminary data.</text>
</comment>
<keyword evidence="2" id="KW-0902">Two-component regulatory system</keyword>
<dbReference type="InterPro" id="IPR001054">
    <property type="entry name" value="A/G_cyclase"/>
</dbReference>
<dbReference type="InterPro" id="IPR029787">
    <property type="entry name" value="Nucleotide_cyclase"/>
</dbReference>
<protein>
    <submittedName>
        <fullName evidence="10">Response regulator</fullName>
    </submittedName>
</protein>
<dbReference type="PANTHER" id="PTHR48111">
    <property type="entry name" value="REGULATOR OF RPOS"/>
    <property type="match status" value="1"/>
</dbReference>
<feature type="domain" description="Guanylate cyclase" evidence="9">
    <location>
        <begin position="190"/>
        <end position="320"/>
    </location>
</feature>
<dbReference type="SMART" id="SM00044">
    <property type="entry name" value="CYCc"/>
    <property type="match status" value="1"/>
</dbReference>
<keyword evidence="3" id="KW-0805">Transcription regulation</keyword>
<evidence type="ECO:0000256" key="6">
    <source>
        <dbReference type="PROSITE-ProRule" id="PRU00169"/>
    </source>
</evidence>
<evidence type="ECO:0000256" key="1">
    <source>
        <dbReference type="ARBA" id="ARBA00022553"/>
    </source>
</evidence>
<reference evidence="10 11" key="1">
    <citation type="submission" date="2023-01" db="EMBL/GenBank/DDBJ databases">
        <title>Novel diversity within Roseofilum (Cyanobacteria; Desertifilaceae) from marine benthic mats with descriptions of four novel species.</title>
        <authorList>
            <person name="Wang Y."/>
            <person name="Berthold D.E."/>
            <person name="Hu J."/>
            <person name="Lefler F.W."/>
            <person name="Laughinghouse H.D. IV."/>
        </authorList>
    </citation>
    <scope>NUCLEOTIDE SEQUENCE [LARGE SCALE GENOMIC DNA]</scope>
    <source>
        <strain evidence="10 11">BLCC-M91</strain>
    </source>
</reference>
<keyword evidence="11" id="KW-1185">Reference proteome</keyword>
<dbReference type="Pfam" id="PF00072">
    <property type="entry name" value="Response_reg"/>
    <property type="match status" value="1"/>
</dbReference>
<keyword evidence="1 6" id="KW-0597">Phosphoprotein</keyword>
<organism evidence="10 11">
    <name type="scientific">Roseofilum halophilum BLCC-M91</name>
    <dbReference type="NCBI Taxonomy" id="3022259"/>
    <lineage>
        <taxon>Bacteria</taxon>
        <taxon>Bacillati</taxon>
        <taxon>Cyanobacteriota</taxon>
        <taxon>Cyanophyceae</taxon>
        <taxon>Desertifilales</taxon>
        <taxon>Desertifilaceae</taxon>
        <taxon>Roseofilum</taxon>
        <taxon>Roseofilum halophilum</taxon>
    </lineage>
</organism>
<dbReference type="RefSeq" id="WP_283760992.1">
    <property type="nucleotide sequence ID" value="NZ_JAQPOK010000015.1"/>
</dbReference>
<sequence length="439" mass="49399">MQNPVEHILIVDDDPSNIFLLEELLDLEGYQLQAASSGEQALSLAAQMHPDLILLDIMMPGMDGYEVCRRLREDEVLQGVPIIFLTALDDDDSRLKALDLMGDDYITKPIDTELLLTKISSILRLSRLRQNKARQQLEERSQKQLSAAWTINENLSEKFHLFVPEQYLRRIAPQGLDSIQLGNGIEEELTILFCDIRDFTEIAENQAAQETFAWLNVFFTQMSEAISSHHGFIDKFLGDAIMAVFDRPHHHSADALQAAVIMRQRLQEFNQNCQALGLQEPIKIGIGLHTGVGILGTLGGDRRMDSTVIGDVVNTAARIEGLTKVYGCTAIASKAVIDAIQQQYPDPDYFLLRCIDFAIPRGKQKGIYLYEILGTQEQVLDPGIVQTKDIFEQGLQALNQQQFQSAIDYFQEVLHQNPTDSVSPIHLQASRKKLISSYF</sequence>
<keyword evidence="4" id="KW-0238">DNA-binding</keyword>
<feature type="domain" description="Response regulatory" evidence="8">
    <location>
        <begin position="7"/>
        <end position="123"/>
    </location>
</feature>
<dbReference type="CDD" id="cd07302">
    <property type="entry name" value="CHD"/>
    <property type="match status" value="1"/>
</dbReference>
<name>A0ABT7BER8_9CYAN</name>
<dbReference type="PANTHER" id="PTHR48111:SF1">
    <property type="entry name" value="TWO-COMPONENT RESPONSE REGULATOR ORR33"/>
    <property type="match status" value="1"/>
</dbReference>
<evidence type="ECO:0000256" key="7">
    <source>
        <dbReference type="PROSITE-ProRule" id="PRU00339"/>
    </source>
</evidence>
<evidence type="ECO:0000256" key="2">
    <source>
        <dbReference type="ARBA" id="ARBA00023012"/>
    </source>
</evidence>
<dbReference type="SMART" id="SM00448">
    <property type="entry name" value="REC"/>
    <property type="match status" value="1"/>
</dbReference>
<dbReference type="InterPro" id="IPR011006">
    <property type="entry name" value="CheY-like_superfamily"/>
</dbReference>
<dbReference type="EMBL" id="JAQPOK010000015">
    <property type="protein sequence ID" value="MDJ1177662.1"/>
    <property type="molecule type" value="Genomic_DNA"/>
</dbReference>
<proteinExistence type="predicted"/>
<dbReference type="PROSITE" id="PS50125">
    <property type="entry name" value="GUANYLATE_CYCLASE_2"/>
    <property type="match status" value="1"/>
</dbReference>
<dbReference type="InterPro" id="IPR019734">
    <property type="entry name" value="TPR_rpt"/>
</dbReference>
<feature type="repeat" description="TPR" evidence="7">
    <location>
        <begin position="387"/>
        <end position="420"/>
    </location>
</feature>
<evidence type="ECO:0000313" key="11">
    <source>
        <dbReference type="Proteomes" id="UP001231370"/>
    </source>
</evidence>
<keyword evidence="7" id="KW-0802">TPR repeat</keyword>
<dbReference type="PROSITE" id="PS50110">
    <property type="entry name" value="RESPONSE_REGULATORY"/>
    <property type="match status" value="1"/>
</dbReference>
<dbReference type="SUPFAM" id="SSF52172">
    <property type="entry name" value="CheY-like"/>
    <property type="match status" value="1"/>
</dbReference>
<gene>
    <name evidence="10" type="ORF">PJF56_02175</name>
</gene>
<dbReference type="Gene3D" id="3.40.50.2300">
    <property type="match status" value="1"/>
</dbReference>
<dbReference type="InterPro" id="IPR039420">
    <property type="entry name" value="WalR-like"/>
</dbReference>
<evidence type="ECO:0000313" key="10">
    <source>
        <dbReference type="EMBL" id="MDJ1177662.1"/>
    </source>
</evidence>
<dbReference type="Pfam" id="PF00211">
    <property type="entry name" value="Guanylate_cyc"/>
    <property type="match status" value="1"/>
</dbReference>
<dbReference type="Gene3D" id="3.30.70.1230">
    <property type="entry name" value="Nucleotide cyclase"/>
    <property type="match status" value="1"/>
</dbReference>
<dbReference type="PROSITE" id="PS50005">
    <property type="entry name" value="TPR"/>
    <property type="match status" value="1"/>
</dbReference>
<evidence type="ECO:0000256" key="4">
    <source>
        <dbReference type="ARBA" id="ARBA00023125"/>
    </source>
</evidence>
<dbReference type="SUPFAM" id="SSF55073">
    <property type="entry name" value="Nucleotide cyclase"/>
    <property type="match status" value="1"/>
</dbReference>
<keyword evidence="5" id="KW-0804">Transcription</keyword>
<dbReference type="Proteomes" id="UP001231370">
    <property type="component" value="Unassembled WGS sequence"/>
</dbReference>
<evidence type="ECO:0000259" key="9">
    <source>
        <dbReference type="PROSITE" id="PS50125"/>
    </source>
</evidence>
<evidence type="ECO:0000259" key="8">
    <source>
        <dbReference type="PROSITE" id="PS50110"/>
    </source>
</evidence>